<dbReference type="OrthoDB" id="272370at2759"/>
<evidence type="ECO:0000313" key="8">
    <source>
        <dbReference type="EMBL" id="PNH10554.1"/>
    </source>
</evidence>
<name>A0A2J8ADF9_9CHLO</name>
<evidence type="ECO:0000256" key="3">
    <source>
        <dbReference type="ARBA" id="ARBA00022741"/>
    </source>
</evidence>
<dbReference type="Pfam" id="PF06090">
    <property type="entry name" value="Ins_P5_2-kin"/>
    <property type="match status" value="2"/>
</dbReference>
<dbReference type="InterPro" id="IPR009286">
    <property type="entry name" value="Ins_P5_2-kin"/>
</dbReference>
<comment type="caution">
    <text evidence="8">The sequence shown here is derived from an EMBL/GenBank/DDBJ whole genome shotgun (WGS) entry which is preliminary data.</text>
</comment>
<reference evidence="8 9" key="1">
    <citation type="journal article" date="2017" name="Mol. Biol. Evol.">
        <title>The 4-celled Tetrabaena socialis nuclear genome reveals the essential components for genetic control of cell number at the origin of multicellularity in the volvocine lineage.</title>
        <authorList>
            <person name="Featherston J."/>
            <person name="Arakaki Y."/>
            <person name="Hanschen E.R."/>
            <person name="Ferris P.J."/>
            <person name="Michod R.E."/>
            <person name="Olson B.J.S.C."/>
            <person name="Nozaki H."/>
            <person name="Durand P.M."/>
        </authorList>
    </citation>
    <scope>NUCLEOTIDE SEQUENCE [LARGE SCALE GENOMIC DNA]</scope>
    <source>
        <strain evidence="8 9">NIES-571</strain>
    </source>
</reference>
<comment type="function">
    <text evidence="6">Phosphorylates Ins(1,3,4,5,6)P5 at position 2 to form Ins(1,2,3,4,5,6)P6 (InsP6 or phytate).</text>
</comment>
<evidence type="ECO:0000256" key="6">
    <source>
        <dbReference type="RuleBase" id="RU364126"/>
    </source>
</evidence>
<dbReference type="PANTHER" id="PTHR14456:SF2">
    <property type="entry name" value="INOSITOL-PENTAKISPHOSPHATE 2-KINASE"/>
    <property type="match status" value="1"/>
</dbReference>
<comment type="catalytic activity">
    <reaction evidence="6">
        <text>1D-myo-inositol 1,3,4,5,6-pentakisphosphate + ATP = 1D-myo-inositol hexakisphosphate + ADP + H(+)</text>
        <dbReference type="Rhea" id="RHEA:20313"/>
        <dbReference type="ChEBI" id="CHEBI:15378"/>
        <dbReference type="ChEBI" id="CHEBI:30616"/>
        <dbReference type="ChEBI" id="CHEBI:57733"/>
        <dbReference type="ChEBI" id="CHEBI:58130"/>
        <dbReference type="ChEBI" id="CHEBI:456216"/>
        <dbReference type="EC" id="2.7.1.158"/>
    </reaction>
</comment>
<keyword evidence="5 6" id="KW-0067">ATP-binding</keyword>
<dbReference type="AlphaFoldDB" id="A0A2J8ADF9"/>
<dbReference type="InterPro" id="IPR043001">
    <property type="entry name" value="IP5_2-K_N_lobe"/>
</dbReference>
<dbReference type="GO" id="GO:0005524">
    <property type="term" value="F:ATP binding"/>
    <property type="evidence" value="ECO:0007669"/>
    <property type="project" value="UniProtKB-KW"/>
</dbReference>
<dbReference type="GO" id="GO:0005634">
    <property type="term" value="C:nucleus"/>
    <property type="evidence" value="ECO:0007669"/>
    <property type="project" value="TreeGrafter"/>
</dbReference>
<dbReference type="GO" id="GO:0035299">
    <property type="term" value="F:inositol-1,3,4,5,6-pentakisphosphate 2-kinase activity"/>
    <property type="evidence" value="ECO:0007669"/>
    <property type="project" value="UniProtKB-EC"/>
</dbReference>
<organism evidence="8 9">
    <name type="scientific">Tetrabaena socialis</name>
    <dbReference type="NCBI Taxonomy" id="47790"/>
    <lineage>
        <taxon>Eukaryota</taxon>
        <taxon>Viridiplantae</taxon>
        <taxon>Chlorophyta</taxon>
        <taxon>core chlorophytes</taxon>
        <taxon>Chlorophyceae</taxon>
        <taxon>CS clade</taxon>
        <taxon>Chlamydomonadales</taxon>
        <taxon>Tetrabaenaceae</taxon>
        <taxon>Tetrabaena</taxon>
    </lineage>
</organism>
<dbReference type="EC" id="2.7.1.158" evidence="1 6"/>
<keyword evidence="9" id="KW-1185">Reference proteome</keyword>
<gene>
    <name evidence="8" type="ORF">TSOC_002679</name>
</gene>
<keyword evidence="3 6" id="KW-0547">Nucleotide-binding</keyword>
<evidence type="ECO:0000256" key="1">
    <source>
        <dbReference type="ARBA" id="ARBA00012023"/>
    </source>
</evidence>
<dbReference type="Proteomes" id="UP000236333">
    <property type="component" value="Unassembled WGS sequence"/>
</dbReference>
<proteinExistence type="predicted"/>
<evidence type="ECO:0000256" key="7">
    <source>
        <dbReference type="SAM" id="MobiDB-lite"/>
    </source>
</evidence>
<dbReference type="PANTHER" id="PTHR14456">
    <property type="entry name" value="INOSITOL POLYPHOSPHATE KINASE 1"/>
    <property type="match status" value="1"/>
</dbReference>
<dbReference type="GO" id="GO:0032958">
    <property type="term" value="P:inositol phosphate biosynthetic process"/>
    <property type="evidence" value="ECO:0007669"/>
    <property type="project" value="TreeGrafter"/>
</dbReference>
<dbReference type="Gene3D" id="3.30.200.110">
    <property type="entry name" value="Inositol-pentakisphosphate 2-kinase, N-lobe"/>
    <property type="match status" value="1"/>
</dbReference>
<evidence type="ECO:0000256" key="5">
    <source>
        <dbReference type="ARBA" id="ARBA00022840"/>
    </source>
</evidence>
<sequence>MAWQLKGEGAANTVFSYCGDDPLLRGRVLRVRKASAHQGSAVDRAIWADVLGGAEGDAARQELSYVADVMAPLLGPQHVSHALRSVCWLDGPQTIPRRAQKSCTATPPRPFPRPRSRPAGVLSRLHAVQAGDSVGPGGALRLYQQLQVAMQAGEFTGTSSTQGETPVAGVLDASGAAPASAAPAGRDWAPVLASLRRYLMSVTAKDCGVMVTMQRARLLVDAHAAQEAAAAAAVPDGGVQLLSDPGTGLVFMYKVAFVDLDVKAAAKLPRHVELEAALADCGALNLPLLEELARGAGWQPNES</sequence>
<keyword evidence="4 6" id="KW-0418">Kinase</keyword>
<evidence type="ECO:0000256" key="2">
    <source>
        <dbReference type="ARBA" id="ARBA00022679"/>
    </source>
</evidence>
<comment type="domain">
    <text evidence="6">The EXKPK motif is conserved in inositol-pentakisphosphate 2-kinases of both family 1 and 2.</text>
</comment>
<evidence type="ECO:0000256" key="4">
    <source>
        <dbReference type="ARBA" id="ARBA00022777"/>
    </source>
</evidence>
<keyword evidence="2 6" id="KW-0808">Transferase</keyword>
<protein>
    <recommendedName>
        <fullName evidence="1 6">Inositol-pentakisphosphate 2-kinase</fullName>
        <ecNumber evidence="1 6">2.7.1.158</ecNumber>
    </recommendedName>
</protein>
<feature type="region of interest" description="Disordered" evidence="7">
    <location>
        <begin position="98"/>
        <end position="118"/>
    </location>
</feature>
<accession>A0A2J8ADF9</accession>
<dbReference type="EMBL" id="PGGS01000052">
    <property type="protein sequence ID" value="PNH10554.1"/>
    <property type="molecule type" value="Genomic_DNA"/>
</dbReference>
<evidence type="ECO:0000313" key="9">
    <source>
        <dbReference type="Proteomes" id="UP000236333"/>
    </source>
</evidence>